<name>A0A0E3SGN0_METBA</name>
<keyword evidence="1" id="KW-0472">Membrane</keyword>
<sequence>MDSRKCLLIEKKCLVFFQLILSLIIPFALMSPAMADEDPEETADPQSPVQFIGQVSDYGLDLDGDGLYDYLVVKFNARSSIPSTYFFTGDLSVDLGYHESKGSTAHEFRTLNLAKNYTYLDGNTSTVILNFEGGRIHENELNGPYEVEISLSNESWGFGRGMEYTTEEYEFVKFEQPEILLSGPVRSKTQALELVRQSAAEAGLNPGELKDIDISSERKGEVWIFNFEENGTHECFAVEGNTVGDIRHWTLNETATKKTSAIPFLHINFTVALLVVACLFARKFPVQITGQKAAVCQTKRSDKKNN</sequence>
<dbReference type="EMBL" id="CP009517">
    <property type="protein sequence ID" value="AKB81624.1"/>
    <property type="molecule type" value="Genomic_DNA"/>
</dbReference>
<reference evidence="2" key="1">
    <citation type="submission" date="2014-07" db="EMBL/GenBank/DDBJ databases">
        <title>Methanogenic archaea and the global carbon cycle.</title>
        <authorList>
            <person name="Henriksen J.R."/>
            <person name="Luke J."/>
            <person name="Reinhart S."/>
            <person name="Benedict M.N."/>
            <person name="Youngblut N.D."/>
            <person name="Metcalf M.E."/>
            <person name="Whitaker R.J."/>
            <person name="Metcalf W.W."/>
        </authorList>
    </citation>
    <scope>NUCLEOTIDE SEQUENCE [LARGE SCALE GENOMIC DNA]</scope>
    <source>
        <strain evidence="2">3</strain>
    </source>
</reference>
<dbReference type="GeneID" id="24788545"/>
<gene>
    <name evidence="2" type="ORF">MSBR3_1046</name>
</gene>
<dbReference type="RefSeq" id="WP_048107051.1">
    <property type="nucleotide sequence ID" value="NZ_CP009517.1"/>
</dbReference>
<feature type="transmembrane region" description="Helical" evidence="1">
    <location>
        <begin position="261"/>
        <end position="281"/>
    </location>
</feature>
<proteinExistence type="predicted"/>
<keyword evidence="1" id="KW-1133">Transmembrane helix</keyword>
<accession>A0A0E3SGN0</accession>
<dbReference type="PATRIC" id="fig|1434107.4.peg.1373"/>
<keyword evidence="1" id="KW-0812">Transmembrane</keyword>
<evidence type="ECO:0000313" key="2">
    <source>
        <dbReference type="EMBL" id="AKB81624.1"/>
    </source>
</evidence>
<organism evidence="2 3">
    <name type="scientific">Methanosarcina barkeri 3</name>
    <dbReference type="NCBI Taxonomy" id="1434107"/>
    <lineage>
        <taxon>Archaea</taxon>
        <taxon>Methanobacteriati</taxon>
        <taxon>Methanobacteriota</taxon>
        <taxon>Stenosarchaea group</taxon>
        <taxon>Methanomicrobia</taxon>
        <taxon>Methanosarcinales</taxon>
        <taxon>Methanosarcinaceae</taxon>
        <taxon>Methanosarcina</taxon>
    </lineage>
</organism>
<dbReference type="KEGG" id="mbak:MSBR3_1046"/>
<dbReference type="HOGENOM" id="CLU_914015_0_0_2"/>
<keyword evidence="3" id="KW-1185">Reference proteome</keyword>
<evidence type="ECO:0000313" key="3">
    <source>
        <dbReference type="Proteomes" id="UP000033066"/>
    </source>
</evidence>
<dbReference type="Proteomes" id="UP000033066">
    <property type="component" value="Chromosome"/>
</dbReference>
<dbReference type="AlphaFoldDB" id="A0A0E3SGN0"/>
<protein>
    <submittedName>
        <fullName evidence="2">Uncharacterized protein</fullName>
    </submittedName>
</protein>
<dbReference type="OrthoDB" id="136257at2157"/>
<evidence type="ECO:0000256" key="1">
    <source>
        <dbReference type="SAM" id="Phobius"/>
    </source>
</evidence>